<dbReference type="EMBL" id="BDIP01009639">
    <property type="protein sequence ID" value="GIQ92407.1"/>
    <property type="molecule type" value="Genomic_DNA"/>
</dbReference>
<protein>
    <submittedName>
        <fullName evidence="2">Uncharacterized protein</fullName>
    </submittedName>
</protein>
<accession>A0A9K3DCP8</accession>
<dbReference type="Proteomes" id="UP000265618">
    <property type="component" value="Unassembled WGS sequence"/>
</dbReference>
<reference evidence="2 3" key="1">
    <citation type="journal article" date="2018" name="PLoS ONE">
        <title>The draft genome of Kipferlia bialata reveals reductive genome evolution in fornicate parasites.</title>
        <authorList>
            <person name="Tanifuji G."/>
            <person name="Takabayashi S."/>
            <person name="Kume K."/>
            <person name="Takagi M."/>
            <person name="Nakayama T."/>
            <person name="Kamikawa R."/>
            <person name="Inagaki Y."/>
            <person name="Hashimoto T."/>
        </authorList>
    </citation>
    <scope>NUCLEOTIDE SEQUENCE [LARGE SCALE GENOMIC DNA]</scope>
    <source>
        <strain evidence="2">NY0173</strain>
    </source>
</reference>
<name>A0A9K3DCP8_9EUKA</name>
<proteinExistence type="predicted"/>
<feature type="region of interest" description="Disordered" evidence="1">
    <location>
        <begin position="1"/>
        <end position="24"/>
    </location>
</feature>
<feature type="non-terminal residue" evidence="2">
    <location>
        <position position="1"/>
    </location>
</feature>
<dbReference type="AlphaFoldDB" id="A0A9K3DCP8"/>
<organism evidence="2 3">
    <name type="scientific">Kipferlia bialata</name>
    <dbReference type="NCBI Taxonomy" id="797122"/>
    <lineage>
        <taxon>Eukaryota</taxon>
        <taxon>Metamonada</taxon>
        <taxon>Carpediemonas-like organisms</taxon>
        <taxon>Kipferlia</taxon>
    </lineage>
</organism>
<evidence type="ECO:0000313" key="2">
    <source>
        <dbReference type="EMBL" id="GIQ92407.1"/>
    </source>
</evidence>
<evidence type="ECO:0000256" key="1">
    <source>
        <dbReference type="SAM" id="MobiDB-lite"/>
    </source>
</evidence>
<evidence type="ECO:0000313" key="3">
    <source>
        <dbReference type="Proteomes" id="UP000265618"/>
    </source>
</evidence>
<dbReference type="OrthoDB" id="10255969at2759"/>
<comment type="caution">
    <text evidence="2">The sequence shown here is derived from an EMBL/GenBank/DDBJ whole genome shotgun (WGS) entry which is preliminary data.</text>
</comment>
<gene>
    <name evidence="2" type="ORF">KIPB_016165</name>
</gene>
<keyword evidence="3" id="KW-1185">Reference proteome</keyword>
<sequence length="59" mass="6006">PTTGLDPSTGGGCGTWSLGPRHTTGPLCSHTMEEADILSDRIGIMAHGAHRGALVPLPT</sequence>